<keyword evidence="2" id="KW-0805">Transcription regulation</keyword>
<reference evidence="6 7" key="1">
    <citation type="submission" date="2020-05" db="EMBL/GenBank/DDBJ databases">
        <title>Paenibacillus glebae, sp. nov., Paenibacillus humi sp. nov., Paenibacillus pedi sp. nov., Paenibacillus terrestris sp. nov. and Paenibacillus terricola sp. nov., isolated from a forest top soil sample.</title>
        <authorList>
            <person name="Qi S."/>
            <person name="Carlier A."/>
            <person name="Cnockaert M."/>
            <person name="Vandamme P."/>
        </authorList>
    </citation>
    <scope>NUCLEOTIDE SEQUENCE [LARGE SCALE GENOMIC DNA]</scope>
    <source>
        <strain evidence="6 7">LMG 29502</strain>
    </source>
</reference>
<dbReference type="InterPro" id="IPR036390">
    <property type="entry name" value="WH_DNA-bd_sf"/>
</dbReference>
<evidence type="ECO:0000256" key="4">
    <source>
        <dbReference type="ARBA" id="ARBA00023163"/>
    </source>
</evidence>
<accession>A0ABX2E059</accession>
<dbReference type="Gene3D" id="3.40.50.2300">
    <property type="match status" value="2"/>
</dbReference>
<evidence type="ECO:0000259" key="5">
    <source>
        <dbReference type="PROSITE" id="PS50949"/>
    </source>
</evidence>
<keyword evidence="1" id="KW-0678">Repressor</keyword>
<evidence type="ECO:0000256" key="3">
    <source>
        <dbReference type="ARBA" id="ARBA00023125"/>
    </source>
</evidence>
<name>A0ABX2E059_9BACL</name>
<dbReference type="Pfam" id="PF13377">
    <property type="entry name" value="Peripla_BP_3"/>
    <property type="match status" value="1"/>
</dbReference>
<dbReference type="PROSITE" id="PS50949">
    <property type="entry name" value="HTH_GNTR"/>
    <property type="match status" value="1"/>
</dbReference>
<dbReference type="InterPro" id="IPR000524">
    <property type="entry name" value="Tscrpt_reg_HTH_GntR"/>
</dbReference>
<evidence type="ECO:0000313" key="6">
    <source>
        <dbReference type="EMBL" id="NQX49259.1"/>
    </source>
</evidence>
<dbReference type="SMART" id="SM00345">
    <property type="entry name" value="HTH_GNTR"/>
    <property type="match status" value="1"/>
</dbReference>
<dbReference type="PRINTS" id="PR00035">
    <property type="entry name" value="HTHGNTR"/>
</dbReference>
<keyword evidence="7" id="KW-1185">Reference proteome</keyword>
<keyword evidence="3" id="KW-0238">DNA-binding</keyword>
<dbReference type="Pfam" id="PF00392">
    <property type="entry name" value="GntR"/>
    <property type="match status" value="1"/>
</dbReference>
<dbReference type="CDD" id="cd07377">
    <property type="entry name" value="WHTH_GntR"/>
    <property type="match status" value="1"/>
</dbReference>
<evidence type="ECO:0000313" key="7">
    <source>
        <dbReference type="Proteomes" id="UP000711047"/>
    </source>
</evidence>
<dbReference type="InterPro" id="IPR028082">
    <property type="entry name" value="Peripla_BP_I"/>
</dbReference>
<keyword evidence="4" id="KW-0804">Transcription</keyword>
<evidence type="ECO:0000256" key="1">
    <source>
        <dbReference type="ARBA" id="ARBA00022491"/>
    </source>
</evidence>
<dbReference type="InterPro" id="IPR046335">
    <property type="entry name" value="LacI/GalR-like_sensor"/>
</dbReference>
<evidence type="ECO:0000256" key="2">
    <source>
        <dbReference type="ARBA" id="ARBA00023015"/>
    </source>
</evidence>
<gene>
    <name evidence="6" type="ORF">HQN87_28440</name>
</gene>
<dbReference type="CDD" id="cd06267">
    <property type="entry name" value="PBP1_LacI_sugar_binding-like"/>
    <property type="match status" value="1"/>
</dbReference>
<dbReference type="PANTHER" id="PTHR30146:SF95">
    <property type="entry name" value="RIBOSE OPERON REPRESSOR"/>
    <property type="match status" value="1"/>
</dbReference>
<proteinExistence type="predicted"/>
<dbReference type="PANTHER" id="PTHR30146">
    <property type="entry name" value="LACI-RELATED TRANSCRIPTIONAL REPRESSOR"/>
    <property type="match status" value="1"/>
</dbReference>
<feature type="domain" description="HTH gntR-type" evidence="5">
    <location>
        <begin position="13"/>
        <end position="81"/>
    </location>
</feature>
<dbReference type="SUPFAM" id="SSF46785">
    <property type="entry name" value="Winged helix' DNA-binding domain"/>
    <property type="match status" value="1"/>
</dbReference>
<organism evidence="6 7">
    <name type="scientific">Paenibacillus tritici</name>
    <dbReference type="NCBI Taxonomy" id="1873425"/>
    <lineage>
        <taxon>Bacteria</taxon>
        <taxon>Bacillati</taxon>
        <taxon>Bacillota</taxon>
        <taxon>Bacilli</taxon>
        <taxon>Bacillales</taxon>
        <taxon>Paenibacillaceae</taxon>
        <taxon>Paenibacillus</taxon>
    </lineage>
</organism>
<sequence>MEVLGMAKNTGSKPMYEMIFHTLRERITKNEYKAGERIPSEKELCSEFGVSRITSKKALKMLADEHLIVRQPGRGSFVADTASASAVLKPFDFPQIARTSGKRRVIGLVITHFSDMYGTELIYGMEEASRENDAFLIVRRSFGISGLEETTIQQLLELGVDGLIIFPAQGEYFSAEILKLVIQKFPFVMIDRYLKGIPASSVSTDHIQAAQEATRYLFELGHRHIGFLAPPPANTTAIEERIDGILAAFVEHNLLVNRELWMETLTSTMPNVFDPQARVEDVDRLVEHLRKHPQITALFAAEYNIALMVEEAAGKLGLRIPEDLSVICFDSPEPHEGCRITHMRQDQFSIGKQAFENVLAMQGNEPSISRILLPAALIKGRSTAPVRKD</sequence>
<dbReference type="Gene3D" id="1.10.10.10">
    <property type="entry name" value="Winged helix-like DNA-binding domain superfamily/Winged helix DNA-binding domain"/>
    <property type="match status" value="1"/>
</dbReference>
<dbReference type="Proteomes" id="UP000711047">
    <property type="component" value="Unassembled WGS sequence"/>
</dbReference>
<comment type="caution">
    <text evidence="6">The sequence shown here is derived from an EMBL/GenBank/DDBJ whole genome shotgun (WGS) entry which is preliminary data.</text>
</comment>
<dbReference type="EMBL" id="JABMKX010000023">
    <property type="protein sequence ID" value="NQX49259.1"/>
    <property type="molecule type" value="Genomic_DNA"/>
</dbReference>
<dbReference type="InterPro" id="IPR036388">
    <property type="entry name" value="WH-like_DNA-bd_sf"/>
</dbReference>
<dbReference type="SUPFAM" id="SSF53822">
    <property type="entry name" value="Periplasmic binding protein-like I"/>
    <property type="match status" value="1"/>
</dbReference>
<protein>
    <submittedName>
        <fullName evidence="6">GntR family transcriptional regulator</fullName>
    </submittedName>
</protein>